<protein>
    <submittedName>
        <fullName evidence="1">Uncharacterized protein</fullName>
    </submittedName>
</protein>
<organism evidence="1 2">
    <name type="scientific">Catharanthus roseus</name>
    <name type="common">Madagascar periwinkle</name>
    <name type="synonym">Vinca rosea</name>
    <dbReference type="NCBI Taxonomy" id="4058"/>
    <lineage>
        <taxon>Eukaryota</taxon>
        <taxon>Viridiplantae</taxon>
        <taxon>Streptophyta</taxon>
        <taxon>Embryophyta</taxon>
        <taxon>Tracheophyta</taxon>
        <taxon>Spermatophyta</taxon>
        <taxon>Magnoliopsida</taxon>
        <taxon>eudicotyledons</taxon>
        <taxon>Gunneridae</taxon>
        <taxon>Pentapetalae</taxon>
        <taxon>asterids</taxon>
        <taxon>lamiids</taxon>
        <taxon>Gentianales</taxon>
        <taxon>Apocynaceae</taxon>
        <taxon>Rauvolfioideae</taxon>
        <taxon>Vinceae</taxon>
        <taxon>Catharanthinae</taxon>
        <taxon>Catharanthus</taxon>
    </lineage>
</organism>
<accession>A0ACC0AJY3</accession>
<proteinExistence type="predicted"/>
<evidence type="ECO:0000313" key="2">
    <source>
        <dbReference type="Proteomes" id="UP001060085"/>
    </source>
</evidence>
<dbReference type="Proteomes" id="UP001060085">
    <property type="component" value="Linkage Group LG05"/>
</dbReference>
<keyword evidence="2" id="KW-1185">Reference proteome</keyword>
<evidence type="ECO:0000313" key="1">
    <source>
        <dbReference type="EMBL" id="KAI5660889.1"/>
    </source>
</evidence>
<reference evidence="2" key="1">
    <citation type="journal article" date="2023" name="Nat. Plants">
        <title>Single-cell RNA sequencing provides a high-resolution roadmap for understanding the multicellular compartmentation of specialized metabolism.</title>
        <authorList>
            <person name="Sun S."/>
            <person name="Shen X."/>
            <person name="Li Y."/>
            <person name="Li Y."/>
            <person name="Wang S."/>
            <person name="Li R."/>
            <person name="Zhang H."/>
            <person name="Shen G."/>
            <person name="Guo B."/>
            <person name="Wei J."/>
            <person name="Xu J."/>
            <person name="St-Pierre B."/>
            <person name="Chen S."/>
            <person name="Sun C."/>
        </authorList>
    </citation>
    <scope>NUCLEOTIDE SEQUENCE [LARGE SCALE GENOMIC DNA]</scope>
</reference>
<gene>
    <name evidence="1" type="ORF">M9H77_20212</name>
</gene>
<sequence length="555" mass="63023">MAGGGGGGGERSFEETPTWAIAAVCAVFVIISFIIEHGIQSLGKWFQKRQNKAMIEALEKIKSELMILGFISLLLTISAVHIAKIILPCSIANNWLPCGAHYNYEKLLLSGGIDHGRKLLAFVQETVYLGRVLGENPDDQQKDKPNFCSKKGEKVPLVSSYAMHQLHIFIFLLAVIHVLYSVILMALGYAKMKKWKAWESETSSLEYQFSNDPTRFRLAHQTSFVRRHNGLPRIPGIRWIVAFFRQFFGSISKVDYMTIRHGFISAHFAPNTKFDFHKYIKRSMEDDYKRVIGISIPLWAFVVIFLLFNFAKWHTISALALVPVIIVVVVGTKLELVITEMAEQIEEKTTVVRGAPLVQPTNDFFWFNKPQWILFLIHFTLFQNAYQMAYFLWSWYEFGVKGCLHENLVLIVLRVLLGVGLHILCSYITFPLYALVTQMGSHMKRAIFEEQTATALRKWHKAAKERKKKERTRGGALSPDFTVPKSTELGSPGGPSSPLHLLHNYKYRSSNGAEMESSLPASPMSSYQSDTEFSEMDHPSNQTSSMAMDFSFVKP</sequence>
<dbReference type="EMBL" id="CM044705">
    <property type="protein sequence ID" value="KAI5660889.1"/>
    <property type="molecule type" value="Genomic_DNA"/>
</dbReference>
<comment type="caution">
    <text evidence="1">The sequence shown here is derived from an EMBL/GenBank/DDBJ whole genome shotgun (WGS) entry which is preliminary data.</text>
</comment>
<name>A0ACC0AJY3_CATRO</name>